<dbReference type="Proteomes" id="UP000002038">
    <property type="component" value="Unassembled WGS sequence"/>
</dbReference>
<name>A0A179V1E9_BLAGS</name>
<protein>
    <submittedName>
        <fullName evidence="1">Uncharacterized protein</fullName>
    </submittedName>
</protein>
<accession>A0A179V1E9</accession>
<dbReference type="RefSeq" id="XP_031581298.1">
    <property type="nucleotide sequence ID" value="XM_031723922.1"/>
</dbReference>
<dbReference type="GeneID" id="42528286"/>
<dbReference type="EMBL" id="GG657484">
    <property type="protein sequence ID" value="OAT14164.1"/>
    <property type="molecule type" value="Genomic_DNA"/>
</dbReference>
<dbReference type="KEGG" id="bgh:BDBG_09237"/>
<reference evidence="2" key="1">
    <citation type="journal article" date="2015" name="PLoS Genet.">
        <title>The dynamic genome and transcriptome of the human fungal pathogen Blastomyces and close relative Emmonsia.</title>
        <authorList>
            <person name="Munoz J.F."/>
            <person name="Gauthier G.M."/>
            <person name="Desjardins C.A."/>
            <person name="Gallo J.E."/>
            <person name="Holder J."/>
            <person name="Sullivan T.D."/>
            <person name="Marty A.J."/>
            <person name="Carmen J.C."/>
            <person name="Chen Z."/>
            <person name="Ding L."/>
            <person name="Gujja S."/>
            <person name="Magrini V."/>
            <person name="Misas E."/>
            <person name="Mitreva M."/>
            <person name="Priest M."/>
            <person name="Saif S."/>
            <person name="Whiston E.A."/>
            <person name="Young S."/>
            <person name="Zeng Q."/>
            <person name="Goldman W.E."/>
            <person name="Mardis E.R."/>
            <person name="Taylor J.W."/>
            <person name="McEwen J.G."/>
            <person name="Clay O.K."/>
            <person name="Klein B.S."/>
            <person name="Cuomo C.A."/>
        </authorList>
    </citation>
    <scope>NUCLEOTIDE SEQUENCE [LARGE SCALE GENOMIC DNA]</scope>
    <source>
        <strain evidence="2">SLH14081</strain>
    </source>
</reference>
<dbReference type="AlphaFoldDB" id="A0A179V1E9"/>
<evidence type="ECO:0000313" key="1">
    <source>
        <dbReference type="EMBL" id="OAT14164.1"/>
    </source>
</evidence>
<proteinExistence type="predicted"/>
<dbReference type="VEuPathDB" id="FungiDB:BDBG_09237"/>
<gene>
    <name evidence="1" type="ORF">BDBG_09237</name>
</gene>
<sequence length="106" mass="12247">MLWRDCGKYLKHLGYQLRLEPSTCKNPDTRRMLVVDFTHLRSRDSGPYLSFAFYSVFPTTLAVEAQMPRTSELGLLRVAVFPTLKRRNLWNLCIIKITGVITERAG</sequence>
<keyword evidence="2" id="KW-1185">Reference proteome</keyword>
<evidence type="ECO:0000313" key="2">
    <source>
        <dbReference type="Proteomes" id="UP000002038"/>
    </source>
</evidence>
<organism evidence="1 2">
    <name type="scientific">Blastomyces gilchristii (strain SLH14081)</name>
    <name type="common">Blastomyces dermatitidis</name>
    <dbReference type="NCBI Taxonomy" id="559298"/>
    <lineage>
        <taxon>Eukaryota</taxon>
        <taxon>Fungi</taxon>
        <taxon>Dikarya</taxon>
        <taxon>Ascomycota</taxon>
        <taxon>Pezizomycotina</taxon>
        <taxon>Eurotiomycetes</taxon>
        <taxon>Eurotiomycetidae</taxon>
        <taxon>Onygenales</taxon>
        <taxon>Ajellomycetaceae</taxon>
        <taxon>Blastomyces</taxon>
    </lineage>
</organism>